<proteinExistence type="inferred from homology"/>
<evidence type="ECO:0000313" key="7">
    <source>
        <dbReference type="EMBL" id="KAH9323360.1"/>
    </source>
</evidence>
<accession>A0AA38LHZ3</accession>
<dbReference type="PANTHER" id="PTHR10366">
    <property type="entry name" value="NAD DEPENDENT EPIMERASE/DEHYDRATASE"/>
    <property type="match status" value="1"/>
</dbReference>
<dbReference type="GO" id="GO:0009813">
    <property type="term" value="P:flavonoid biosynthetic process"/>
    <property type="evidence" value="ECO:0007669"/>
    <property type="project" value="UniProtKB-KW"/>
</dbReference>
<feature type="non-terminal residue" evidence="7">
    <location>
        <position position="274"/>
    </location>
</feature>
<dbReference type="EMBL" id="JAHRHJ020000003">
    <property type="protein sequence ID" value="KAH9323360.1"/>
    <property type="molecule type" value="Genomic_DNA"/>
</dbReference>
<keyword evidence="8" id="KW-1185">Reference proteome</keyword>
<evidence type="ECO:0000256" key="3">
    <source>
        <dbReference type="ARBA" id="ARBA00023002"/>
    </source>
</evidence>
<evidence type="ECO:0000256" key="4">
    <source>
        <dbReference type="ARBA" id="ARBA00023241"/>
    </source>
</evidence>
<evidence type="ECO:0000259" key="6">
    <source>
        <dbReference type="Pfam" id="PF01370"/>
    </source>
</evidence>
<sequence>MCVTGATGFLGSWLVKRLLEKDYTVHATVRDPDNKAKVSHLLSLPGAEERLKLFRADLLESGSFDDAVANCDGVFHVASPVETTQDVMKPAIEGTLNVLKACSKSKTVKRVVVTSSVSAVCINSEQLQQDMDESCWSDVTFLQNRKPPTSAYELSKTLAERAAWDYVNEHGLDMVTIIPALVAGPCITPMVPISIELALSPLTGNKGLFQGLKHMQMILGSVSMVHVEDVCNAHIFVMENASARGRYICGPINISVPQLVEYLVQRYPRYNVLT</sequence>
<feature type="domain" description="NAD-dependent epimerase/dehydratase" evidence="6">
    <location>
        <begin position="1"/>
        <end position="243"/>
    </location>
</feature>
<dbReference type="InterPro" id="IPR050425">
    <property type="entry name" value="NAD(P)_dehydrat-like"/>
</dbReference>
<keyword evidence="2" id="KW-0521">NADP</keyword>
<comment type="similarity">
    <text evidence="5">Belongs to the NAD(P)-dependent epimerase/dehydratase family. Dihydroflavonol-4-reductase subfamily.</text>
</comment>
<evidence type="ECO:0000313" key="8">
    <source>
        <dbReference type="Proteomes" id="UP000824469"/>
    </source>
</evidence>
<dbReference type="CDD" id="cd08958">
    <property type="entry name" value="FR_SDR_e"/>
    <property type="match status" value="1"/>
</dbReference>
<reference evidence="7 8" key="1">
    <citation type="journal article" date="2021" name="Nat. Plants">
        <title>The Taxus genome provides insights into paclitaxel biosynthesis.</title>
        <authorList>
            <person name="Xiong X."/>
            <person name="Gou J."/>
            <person name="Liao Q."/>
            <person name="Li Y."/>
            <person name="Zhou Q."/>
            <person name="Bi G."/>
            <person name="Li C."/>
            <person name="Du R."/>
            <person name="Wang X."/>
            <person name="Sun T."/>
            <person name="Guo L."/>
            <person name="Liang H."/>
            <person name="Lu P."/>
            <person name="Wu Y."/>
            <person name="Zhang Z."/>
            <person name="Ro D.K."/>
            <person name="Shang Y."/>
            <person name="Huang S."/>
            <person name="Yan J."/>
        </authorList>
    </citation>
    <scope>NUCLEOTIDE SEQUENCE [LARGE SCALE GENOMIC DNA]</scope>
    <source>
        <strain evidence="7">Ta-2019</strain>
    </source>
</reference>
<organism evidence="7 8">
    <name type="scientific">Taxus chinensis</name>
    <name type="common">Chinese yew</name>
    <name type="synonym">Taxus wallichiana var. chinensis</name>
    <dbReference type="NCBI Taxonomy" id="29808"/>
    <lineage>
        <taxon>Eukaryota</taxon>
        <taxon>Viridiplantae</taxon>
        <taxon>Streptophyta</taxon>
        <taxon>Embryophyta</taxon>
        <taxon>Tracheophyta</taxon>
        <taxon>Spermatophyta</taxon>
        <taxon>Pinopsida</taxon>
        <taxon>Pinidae</taxon>
        <taxon>Conifers II</taxon>
        <taxon>Cupressales</taxon>
        <taxon>Taxaceae</taxon>
        <taxon>Taxus</taxon>
    </lineage>
</organism>
<comment type="pathway">
    <text evidence="1">Secondary metabolite biosynthesis; flavonoid biosynthesis.</text>
</comment>
<dbReference type="PANTHER" id="PTHR10366:SF288">
    <property type="entry name" value="ANTHOCYANIDIN REDUCTASE"/>
    <property type="match status" value="1"/>
</dbReference>
<evidence type="ECO:0000256" key="1">
    <source>
        <dbReference type="ARBA" id="ARBA00004966"/>
    </source>
</evidence>
<evidence type="ECO:0000256" key="2">
    <source>
        <dbReference type="ARBA" id="ARBA00022857"/>
    </source>
</evidence>
<keyword evidence="3" id="KW-0560">Oxidoreductase</keyword>
<dbReference type="GO" id="GO:0016616">
    <property type="term" value="F:oxidoreductase activity, acting on the CH-OH group of donors, NAD or NADP as acceptor"/>
    <property type="evidence" value="ECO:0007669"/>
    <property type="project" value="TreeGrafter"/>
</dbReference>
<dbReference type="OMA" id="CEFADEH"/>
<dbReference type="Pfam" id="PF01370">
    <property type="entry name" value="Epimerase"/>
    <property type="match status" value="1"/>
</dbReference>
<gene>
    <name evidence="7" type="ORF">KI387_017999</name>
</gene>
<dbReference type="AlphaFoldDB" id="A0AA38LHZ3"/>
<name>A0AA38LHZ3_TAXCH</name>
<dbReference type="Proteomes" id="UP000824469">
    <property type="component" value="Unassembled WGS sequence"/>
</dbReference>
<keyword evidence="4" id="KW-0284">Flavonoid biosynthesis</keyword>
<evidence type="ECO:0000256" key="5">
    <source>
        <dbReference type="ARBA" id="ARBA00023445"/>
    </source>
</evidence>
<comment type="caution">
    <text evidence="7">The sequence shown here is derived from an EMBL/GenBank/DDBJ whole genome shotgun (WGS) entry which is preliminary data.</text>
</comment>
<dbReference type="InterPro" id="IPR001509">
    <property type="entry name" value="Epimerase_deHydtase"/>
</dbReference>
<dbReference type="InterPro" id="IPR036291">
    <property type="entry name" value="NAD(P)-bd_dom_sf"/>
</dbReference>
<protein>
    <recommendedName>
        <fullName evidence="6">NAD-dependent epimerase/dehydratase domain-containing protein</fullName>
    </recommendedName>
</protein>
<dbReference type="Gene3D" id="3.40.50.720">
    <property type="entry name" value="NAD(P)-binding Rossmann-like Domain"/>
    <property type="match status" value="1"/>
</dbReference>
<dbReference type="FunFam" id="3.40.50.720:FF:000085">
    <property type="entry name" value="Dihydroflavonol reductase"/>
    <property type="match status" value="1"/>
</dbReference>
<dbReference type="SUPFAM" id="SSF51735">
    <property type="entry name" value="NAD(P)-binding Rossmann-fold domains"/>
    <property type="match status" value="1"/>
</dbReference>